<evidence type="ECO:0000256" key="1">
    <source>
        <dbReference type="SAM" id="MobiDB-lite"/>
    </source>
</evidence>
<dbReference type="Proteomes" id="UP000054359">
    <property type="component" value="Unassembled WGS sequence"/>
</dbReference>
<feature type="compositionally biased region" description="Polar residues" evidence="1">
    <location>
        <begin position="317"/>
        <end position="328"/>
    </location>
</feature>
<feature type="compositionally biased region" description="Polar residues" evidence="1">
    <location>
        <begin position="125"/>
        <end position="135"/>
    </location>
</feature>
<reference evidence="2 3" key="1">
    <citation type="submission" date="2013-11" db="EMBL/GenBank/DDBJ databases">
        <title>Genome sequencing of Stegodyphus mimosarum.</title>
        <authorList>
            <person name="Bechsgaard J."/>
        </authorList>
    </citation>
    <scope>NUCLEOTIDE SEQUENCE [LARGE SCALE GENOMIC DNA]</scope>
</reference>
<feature type="non-terminal residue" evidence="2">
    <location>
        <position position="424"/>
    </location>
</feature>
<feature type="region of interest" description="Disordered" evidence="1">
    <location>
        <begin position="262"/>
        <end position="287"/>
    </location>
</feature>
<sequence>MEFSNILSGLKELSDSADLIIDGFIKECDRVDEWFSFVNKAVINIQNATQEELECNYNSGNLHELNVFLKKEEQRNKQSQQRLISFGKKDHLHGSGSSNKNRNLSKDVENDKPEEVSPRQKDNPTRSSLSKSSTINEITGAYSVVTMHSEQNSKTEKPLEESSGGDSVPGKKSKYSSKAKATPQKQKNNSRIKTNLENQVEVISTEYSHKILEDKENIVSQNAEERGKNLTILNSPLVSLVTPSKSPYVRLQNIILTNGLSQQTHTPKASKRKSSSPDEKQNCKKQVTLESCQSVGDIKKSARGMKKINGNIGTGSLACSKTPVNQKSTQKKKLDDIQKKEAKASQTLQKVLSERQLKLQENKRKREEKMEKTLRQRQKIEKEREEKKQSHLKECESVHGKTKSASKNRNQPKGVSNKVVKPSP</sequence>
<dbReference type="EMBL" id="KK117812">
    <property type="protein sequence ID" value="KFM71482.1"/>
    <property type="molecule type" value="Genomic_DNA"/>
</dbReference>
<organism evidence="2 3">
    <name type="scientific">Stegodyphus mimosarum</name>
    <name type="common">African social velvet spider</name>
    <dbReference type="NCBI Taxonomy" id="407821"/>
    <lineage>
        <taxon>Eukaryota</taxon>
        <taxon>Metazoa</taxon>
        <taxon>Ecdysozoa</taxon>
        <taxon>Arthropoda</taxon>
        <taxon>Chelicerata</taxon>
        <taxon>Arachnida</taxon>
        <taxon>Araneae</taxon>
        <taxon>Araneomorphae</taxon>
        <taxon>Entelegynae</taxon>
        <taxon>Eresoidea</taxon>
        <taxon>Eresidae</taxon>
        <taxon>Stegodyphus</taxon>
    </lineage>
</organism>
<feature type="compositionally biased region" description="Polar residues" evidence="1">
    <location>
        <begin position="183"/>
        <end position="196"/>
    </location>
</feature>
<protein>
    <submittedName>
        <fullName evidence="2">Uncharacterized protein</fullName>
    </submittedName>
</protein>
<feature type="region of interest" description="Disordered" evidence="1">
    <location>
        <begin position="147"/>
        <end position="196"/>
    </location>
</feature>
<gene>
    <name evidence="2" type="ORF">X975_20952</name>
</gene>
<accession>A0A087U293</accession>
<evidence type="ECO:0000313" key="3">
    <source>
        <dbReference type="Proteomes" id="UP000054359"/>
    </source>
</evidence>
<proteinExistence type="predicted"/>
<feature type="region of interest" description="Disordered" evidence="1">
    <location>
        <begin position="306"/>
        <end position="424"/>
    </location>
</feature>
<feature type="compositionally biased region" description="Basic and acidic residues" evidence="1">
    <location>
        <begin position="352"/>
        <end position="399"/>
    </location>
</feature>
<name>A0A087U293_STEMI</name>
<keyword evidence="3" id="KW-1185">Reference proteome</keyword>
<feature type="compositionally biased region" description="Basic and acidic residues" evidence="1">
    <location>
        <begin position="104"/>
        <end position="124"/>
    </location>
</feature>
<dbReference type="AlphaFoldDB" id="A0A087U293"/>
<evidence type="ECO:0000313" key="2">
    <source>
        <dbReference type="EMBL" id="KFM71482.1"/>
    </source>
</evidence>
<feature type="compositionally biased region" description="Basic and acidic residues" evidence="1">
    <location>
        <begin position="151"/>
        <end position="160"/>
    </location>
</feature>
<feature type="region of interest" description="Disordered" evidence="1">
    <location>
        <begin position="86"/>
        <end position="135"/>
    </location>
</feature>
<feature type="compositionally biased region" description="Basic and acidic residues" evidence="1">
    <location>
        <begin position="332"/>
        <end position="343"/>
    </location>
</feature>